<organism evidence="2 3">
    <name type="scientific">Seonamhaeicola maritimus</name>
    <dbReference type="NCBI Taxonomy" id="2591822"/>
    <lineage>
        <taxon>Bacteria</taxon>
        <taxon>Pseudomonadati</taxon>
        <taxon>Bacteroidota</taxon>
        <taxon>Flavobacteriia</taxon>
        <taxon>Flavobacteriales</taxon>
        <taxon>Flavobacteriaceae</taxon>
    </lineage>
</organism>
<sequence length="365" mass="39265">MKPVLPTNRKNKSQVLLKTILTSLLLCFVFNSFSQTVHTVDNRPESGAQFLQIHEAIAAANPGDIIYVHPSPTAYQNTTINKSVTIIGPGHNPANYNGLRAHINYLYLGGSVPNTVISGMSMWHCGPNGLSDGSGLHFINNRVSISLSASQGTCNDWIVEGNYFDVSYSAAVINTHATITNNMQIRNNIIEGRITNLNHTNIVTNNLFIQADPSGDAQVFNGISSITSPIVTNNMFVFTDPDITGLTNSGSTPVTYTNCLTWKISGADLTPLSGTGNLDNTDPSFSNIPTDLYDFYNNDYTLQGGSSAIGAATDGGDIGIFGRGFPFDTTGRPHSMPHPTEMTITNTVVQPGQDLNVTFKATQKN</sequence>
<evidence type="ECO:0008006" key="4">
    <source>
        <dbReference type="Google" id="ProtNLM"/>
    </source>
</evidence>
<name>A0A5C7GEM1_9FLAO</name>
<keyword evidence="3" id="KW-1185">Reference proteome</keyword>
<dbReference type="Proteomes" id="UP000321080">
    <property type="component" value="Unassembled WGS sequence"/>
</dbReference>
<evidence type="ECO:0000313" key="2">
    <source>
        <dbReference type="EMBL" id="TXG35066.1"/>
    </source>
</evidence>
<dbReference type="SUPFAM" id="SSF51126">
    <property type="entry name" value="Pectin lyase-like"/>
    <property type="match status" value="1"/>
</dbReference>
<proteinExistence type="predicted"/>
<feature type="signal peptide" evidence="1">
    <location>
        <begin position="1"/>
        <end position="34"/>
    </location>
</feature>
<comment type="caution">
    <text evidence="2">The sequence shown here is derived from an EMBL/GenBank/DDBJ whole genome shotgun (WGS) entry which is preliminary data.</text>
</comment>
<dbReference type="EMBL" id="VRKQ01000018">
    <property type="protein sequence ID" value="TXG35066.1"/>
    <property type="molecule type" value="Genomic_DNA"/>
</dbReference>
<evidence type="ECO:0000313" key="3">
    <source>
        <dbReference type="Proteomes" id="UP000321080"/>
    </source>
</evidence>
<protein>
    <recommendedName>
        <fullName evidence="4">Right-handed parallel beta-helix repeat-containing protein</fullName>
    </recommendedName>
</protein>
<gene>
    <name evidence="2" type="ORF">FUA22_15005</name>
</gene>
<accession>A0A5C7GEM1</accession>
<reference evidence="2 3" key="1">
    <citation type="submission" date="2019-08" db="EMBL/GenBank/DDBJ databases">
        <title>Seonamhaeicola sediminis sp. nov., isolated from marine sediment.</title>
        <authorList>
            <person name="Cao W.R."/>
        </authorList>
    </citation>
    <scope>NUCLEOTIDE SEQUENCE [LARGE SCALE GENOMIC DNA]</scope>
    <source>
        <strain evidence="2 3">1505</strain>
    </source>
</reference>
<dbReference type="OrthoDB" id="1431165at2"/>
<feature type="chain" id="PRO_5022751254" description="Right-handed parallel beta-helix repeat-containing protein" evidence="1">
    <location>
        <begin position="35"/>
        <end position="365"/>
    </location>
</feature>
<keyword evidence="1" id="KW-0732">Signal</keyword>
<dbReference type="RefSeq" id="WP_147769409.1">
    <property type="nucleotide sequence ID" value="NZ_VRKQ01000018.1"/>
</dbReference>
<dbReference type="InterPro" id="IPR011050">
    <property type="entry name" value="Pectin_lyase_fold/virulence"/>
</dbReference>
<evidence type="ECO:0000256" key="1">
    <source>
        <dbReference type="SAM" id="SignalP"/>
    </source>
</evidence>
<dbReference type="AlphaFoldDB" id="A0A5C7GEM1"/>